<feature type="compositionally biased region" description="Low complexity" evidence="1">
    <location>
        <begin position="474"/>
        <end position="489"/>
    </location>
</feature>
<name>A0A9P6T0Y9_9FUNG</name>
<dbReference type="Proteomes" id="UP000703661">
    <property type="component" value="Unassembled WGS sequence"/>
</dbReference>
<dbReference type="SUPFAM" id="SSF81296">
    <property type="entry name" value="E set domains"/>
    <property type="match status" value="1"/>
</dbReference>
<comment type="caution">
    <text evidence="3">The sequence shown here is derived from an EMBL/GenBank/DDBJ whole genome shotgun (WGS) entry which is preliminary data.</text>
</comment>
<feature type="compositionally biased region" description="Polar residues" evidence="1">
    <location>
        <begin position="553"/>
        <end position="563"/>
    </location>
</feature>
<feature type="compositionally biased region" description="Low complexity" evidence="1">
    <location>
        <begin position="519"/>
        <end position="534"/>
    </location>
</feature>
<proteinExistence type="predicted"/>
<feature type="compositionally biased region" description="Polar residues" evidence="1">
    <location>
        <begin position="494"/>
        <end position="509"/>
    </location>
</feature>
<evidence type="ECO:0000313" key="4">
    <source>
        <dbReference type="Proteomes" id="UP000703661"/>
    </source>
</evidence>
<dbReference type="InterPro" id="IPR014756">
    <property type="entry name" value="Ig_E-set"/>
</dbReference>
<feature type="non-terminal residue" evidence="3">
    <location>
        <position position="709"/>
    </location>
</feature>
<accession>A0A9P6T0Y9</accession>
<dbReference type="InterPro" id="IPR014752">
    <property type="entry name" value="Arrestin-like_C"/>
</dbReference>
<protein>
    <recommendedName>
        <fullName evidence="2">Arrestin C-terminal-like domain-containing protein</fullName>
    </recommendedName>
</protein>
<keyword evidence="4" id="KW-1185">Reference proteome</keyword>
<dbReference type="InterPro" id="IPR011022">
    <property type="entry name" value="Arrestin_C-like"/>
</dbReference>
<reference evidence="3" key="1">
    <citation type="journal article" date="2020" name="Fungal Divers.">
        <title>Resolving the Mortierellaceae phylogeny through synthesis of multi-gene phylogenetics and phylogenomics.</title>
        <authorList>
            <person name="Vandepol N."/>
            <person name="Liber J."/>
            <person name="Desiro A."/>
            <person name="Na H."/>
            <person name="Kennedy M."/>
            <person name="Barry K."/>
            <person name="Grigoriev I.V."/>
            <person name="Miller A.N."/>
            <person name="O'Donnell K."/>
            <person name="Stajich J.E."/>
            <person name="Bonito G."/>
        </authorList>
    </citation>
    <scope>NUCLEOTIDE SEQUENCE</scope>
    <source>
        <strain evidence="3">NRRL 2769</strain>
    </source>
</reference>
<dbReference type="Gene3D" id="2.60.40.640">
    <property type="match status" value="1"/>
</dbReference>
<organism evidence="3 4">
    <name type="scientific">Entomortierella chlamydospora</name>
    <dbReference type="NCBI Taxonomy" id="101097"/>
    <lineage>
        <taxon>Eukaryota</taxon>
        <taxon>Fungi</taxon>
        <taxon>Fungi incertae sedis</taxon>
        <taxon>Mucoromycota</taxon>
        <taxon>Mortierellomycotina</taxon>
        <taxon>Mortierellomycetes</taxon>
        <taxon>Mortierellales</taxon>
        <taxon>Mortierellaceae</taxon>
        <taxon>Entomortierella</taxon>
    </lineage>
</organism>
<dbReference type="Pfam" id="PF02752">
    <property type="entry name" value="Arrestin_C"/>
    <property type="match status" value="1"/>
</dbReference>
<evidence type="ECO:0000256" key="1">
    <source>
        <dbReference type="SAM" id="MobiDB-lite"/>
    </source>
</evidence>
<feature type="compositionally biased region" description="Polar residues" evidence="1">
    <location>
        <begin position="458"/>
        <end position="473"/>
    </location>
</feature>
<dbReference type="AlphaFoldDB" id="A0A9P6T0Y9"/>
<dbReference type="EMBL" id="JAAAID010000595">
    <property type="protein sequence ID" value="KAG0015787.1"/>
    <property type="molecule type" value="Genomic_DNA"/>
</dbReference>
<feature type="compositionally biased region" description="Polar residues" evidence="1">
    <location>
        <begin position="350"/>
        <end position="369"/>
    </location>
</feature>
<gene>
    <name evidence="3" type="ORF">BGZ80_009638</name>
</gene>
<feature type="domain" description="Arrestin C-terminal-like" evidence="2">
    <location>
        <begin position="70"/>
        <end position="202"/>
    </location>
</feature>
<evidence type="ECO:0000259" key="2">
    <source>
        <dbReference type="Pfam" id="PF02752"/>
    </source>
</evidence>
<sequence>SLDGFSIRYVWTAHVEGPFESSLSSEEVLCQFMPYVLAPKPMEWTYHDTVACAISKNSSHQLQKAVSGIALDIKMHQQIYVPGDPLSMVTTLVNNTQNKIVGIDVILRRTVKGIFATSYANLSNQAQVEIMAKSVECKVRPGETGQVDILTTIPPMGKSYSLPTFESNFLKVYYELLCVIRVKRSVFSGGDTSYTSAIPIPIATHNIDNPIITGRTPRWTKSRLQPYFFDPSWSDPVGDLPASVIKENTAPAVVSGTTAVAAVDALSNFSLQSTGLATSLVSSPVTSSTAMQEFLNGGSAELHRERTLKKSLTRSKSLKDIHSSRLNGSSWRAERDQLMNQSREIGYQLNRSTTDVSLSAQAQTSTNKRSPPLTPKSRPSNDDKQVVPGTAAIDSNGNVAYTPPPPASPSSGTRPQKSLNRDLTPEQQAELARKASRRILPNQGSYTNEGILPPELAQTENSHQIQAPSTNDASNNINTGSGDSNSGSNAAHPISSSKNQTSSAGTNVVNRIPPRRNASLSQKSYQQQSNSNGNYTADHETNSQYEYGHSSRGRANNSNSDQGGYSERTPYQHSLPAHQQPRGVIPPTPTTTSLPSTLGVASQLERSPSRKDILATSGSYDEAGWNYKQGGSVGDAGSVSMTGIPPWERIEKVHHQDWFRPGPHQTGALQTFDVAGIAPSQQQVVPVMKKTLQKPIDSVQSIEVEEHLR</sequence>
<feature type="region of interest" description="Disordered" evidence="1">
    <location>
        <begin position="350"/>
        <end position="611"/>
    </location>
</feature>
<feature type="region of interest" description="Disordered" evidence="1">
    <location>
        <begin position="310"/>
        <end position="333"/>
    </location>
</feature>
<evidence type="ECO:0000313" key="3">
    <source>
        <dbReference type="EMBL" id="KAG0015787.1"/>
    </source>
</evidence>